<dbReference type="AlphaFoldDB" id="A0ABD1HFG1"/>
<organism evidence="2 3">
    <name type="scientific">Salvia divinorum</name>
    <name type="common">Maria pastora</name>
    <name type="synonym">Diviner's sage</name>
    <dbReference type="NCBI Taxonomy" id="28513"/>
    <lineage>
        <taxon>Eukaryota</taxon>
        <taxon>Viridiplantae</taxon>
        <taxon>Streptophyta</taxon>
        <taxon>Embryophyta</taxon>
        <taxon>Tracheophyta</taxon>
        <taxon>Spermatophyta</taxon>
        <taxon>Magnoliopsida</taxon>
        <taxon>eudicotyledons</taxon>
        <taxon>Gunneridae</taxon>
        <taxon>Pentapetalae</taxon>
        <taxon>asterids</taxon>
        <taxon>lamiids</taxon>
        <taxon>Lamiales</taxon>
        <taxon>Lamiaceae</taxon>
        <taxon>Nepetoideae</taxon>
        <taxon>Mentheae</taxon>
        <taxon>Salviinae</taxon>
        <taxon>Salvia</taxon>
        <taxon>Salvia subgen. Calosphace</taxon>
    </lineage>
</organism>
<comment type="caution">
    <text evidence="2">The sequence shown here is derived from an EMBL/GenBank/DDBJ whole genome shotgun (WGS) entry which is preliminary data.</text>
</comment>
<feature type="compositionally biased region" description="Basic residues" evidence="1">
    <location>
        <begin position="87"/>
        <end position="100"/>
    </location>
</feature>
<reference evidence="2 3" key="1">
    <citation type="submission" date="2024-06" db="EMBL/GenBank/DDBJ databases">
        <title>A chromosome level genome sequence of Diviner's sage (Salvia divinorum).</title>
        <authorList>
            <person name="Ford S.A."/>
            <person name="Ro D.-K."/>
            <person name="Ness R.W."/>
            <person name="Phillips M.A."/>
        </authorList>
    </citation>
    <scope>NUCLEOTIDE SEQUENCE [LARGE SCALE GENOMIC DNA]</scope>
    <source>
        <strain evidence="2">SAF-2024a</strain>
        <tissue evidence="2">Leaf</tissue>
    </source>
</reference>
<sequence length="100" mass="11607">MNDLEEYNKCVADEESGEMKTPVVAGINLVLIMSSLSLSEEDGPNIDEIQETETSDFDHKYTHGIQARRRQVNRFPAVERQTSSSRVHTKIRDRRHCRRF</sequence>
<evidence type="ECO:0000313" key="2">
    <source>
        <dbReference type="EMBL" id="KAL1554018.1"/>
    </source>
</evidence>
<evidence type="ECO:0000313" key="3">
    <source>
        <dbReference type="Proteomes" id="UP001567538"/>
    </source>
</evidence>
<protein>
    <submittedName>
        <fullName evidence="2">Uncharacterized protein</fullName>
    </submittedName>
</protein>
<dbReference type="Proteomes" id="UP001567538">
    <property type="component" value="Unassembled WGS sequence"/>
</dbReference>
<keyword evidence="3" id="KW-1185">Reference proteome</keyword>
<accession>A0ABD1HFG1</accession>
<name>A0ABD1HFG1_SALDI</name>
<proteinExistence type="predicted"/>
<evidence type="ECO:0000256" key="1">
    <source>
        <dbReference type="SAM" id="MobiDB-lite"/>
    </source>
</evidence>
<feature type="region of interest" description="Disordered" evidence="1">
    <location>
        <begin position="77"/>
        <end position="100"/>
    </location>
</feature>
<dbReference type="EMBL" id="JBEAFC010000006">
    <property type="protein sequence ID" value="KAL1554018.1"/>
    <property type="molecule type" value="Genomic_DNA"/>
</dbReference>
<gene>
    <name evidence="2" type="ORF">AAHA92_14623</name>
</gene>